<feature type="region of interest" description="Disordered" evidence="1">
    <location>
        <begin position="140"/>
        <end position="185"/>
    </location>
</feature>
<keyword evidence="4" id="KW-1185">Reference proteome</keyword>
<dbReference type="STRING" id="1434232.MAIT1_01719"/>
<evidence type="ECO:0000313" key="3">
    <source>
        <dbReference type="EMBL" id="OSM01699.1"/>
    </source>
</evidence>
<feature type="compositionally biased region" description="Basic and acidic residues" evidence="1">
    <location>
        <begin position="149"/>
        <end position="163"/>
    </location>
</feature>
<feature type="compositionally biased region" description="Basic residues" evidence="1">
    <location>
        <begin position="164"/>
        <end position="178"/>
    </location>
</feature>
<evidence type="ECO:0000259" key="2">
    <source>
        <dbReference type="Pfam" id="PF23981"/>
    </source>
</evidence>
<proteinExistence type="predicted"/>
<dbReference type="InterPro" id="IPR055729">
    <property type="entry name" value="DUF7305"/>
</dbReference>
<sequence>MMAALAVLVGGSLAGLMMQIRTDASDASVMRHQAAQALYNADGAIERLLKQVNDVQLCQEATYASDDGLLTAALTAVVPGQPQQGLLLTATAYDANGAALRTLTEQVRCDALDDPDPTWSDITVCKELKVTGSSQILAQSDEEQDGEGGEGHGHHGHHGDHDRGRHGHHGHGHGHHGHGGHDHYGYRDQLQASVWALGSGASVSVEGNSRIFGNLAVTGPGADEVKVTGSSVIDGNVTTTGEIKGSKWYQYITGTVLENQTPATTDADCTPFEPLQMIADARTQAGLQDANLGNYVARDWPAPAPFTDPNYFYIADKFQVKGSATQEFQGPGVYHLLVQGGEFKLEGAGRINLTNNASLRLYLTDEMKISGSGRFDNVASADQIRVISAGDKVEIEGSSDGVMMRIYAPNAEAEVTGSRTLEGSLWAYKAKATGNTRIIASAAGGSETEYSQMAPENWGIVF</sequence>
<gene>
    <name evidence="3" type="ORF">MAIT1_01719</name>
</gene>
<reference evidence="3 4" key="1">
    <citation type="journal article" date="2016" name="BMC Genomics">
        <title>Combined genomic and structural analyses of a cultured magnetotactic bacterium reveals its niche adaptation to a dynamic environment.</title>
        <authorList>
            <person name="Araujo A.C."/>
            <person name="Morillo V."/>
            <person name="Cypriano J."/>
            <person name="Teixeira L.C."/>
            <person name="Leao P."/>
            <person name="Lyra S."/>
            <person name="Almeida L.G."/>
            <person name="Bazylinski D.A."/>
            <person name="Vasconcellos A.T."/>
            <person name="Abreu F."/>
            <person name="Lins U."/>
        </authorList>
    </citation>
    <scope>NUCLEOTIDE SEQUENCE [LARGE SCALE GENOMIC DNA]</scope>
    <source>
        <strain evidence="3 4">IT-1</strain>
    </source>
</reference>
<feature type="domain" description="DUF7305" evidence="2">
    <location>
        <begin position="337"/>
        <end position="435"/>
    </location>
</feature>
<name>A0A1Y2K179_9PROT</name>
<dbReference type="EMBL" id="LVJN01000020">
    <property type="protein sequence ID" value="OSM01699.1"/>
    <property type="molecule type" value="Genomic_DNA"/>
</dbReference>
<protein>
    <recommendedName>
        <fullName evidence="2">DUF7305 domain-containing protein</fullName>
    </recommendedName>
</protein>
<evidence type="ECO:0000256" key="1">
    <source>
        <dbReference type="SAM" id="MobiDB-lite"/>
    </source>
</evidence>
<dbReference type="Pfam" id="PF23981">
    <property type="entry name" value="DUF7305"/>
    <property type="match status" value="1"/>
</dbReference>
<dbReference type="AlphaFoldDB" id="A0A1Y2K179"/>
<organism evidence="3 4">
    <name type="scientific">Magnetofaba australis IT-1</name>
    <dbReference type="NCBI Taxonomy" id="1434232"/>
    <lineage>
        <taxon>Bacteria</taxon>
        <taxon>Pseudomonadati</taxon>
        <taxon>Pseudomonadota</taxon>
        <taxon>Magnetococcia</taxon>
        <taxon>Magnetococcales</taxon>
        <taxon>Magnetococcaceae</taxon>
        <taxon>Magnetofaba</taxon>
    </lineage>
</organism>
<evidence type="ECO:0000313" key="4">
    <source>
        <dbReference type="Proteomes" id="UP000194003"/>
    </source>
</evidence>
<accession>A0A1Y2K179</accession>
<comment type="caution">
    <text evidence="3">The sequence shown here is derived from an EMBL/GenBank/DDBJ whole genome shotgun (WGS) entry which is preliminary data.</text>
</comment>
<dbReference type="Proteomes" id="UP000194003">
    <property type="component" value="Unassembled WGS sequence"/>
</dbReference>